<evidence type="ECO:0000313" key="1">
    <source>
        <dbReference type="EMBL" id="ADX88028.1"/>
    </source>
</evidence>
<keyword evidence="2" id="KW-1185">Reference proteome</keyword>
<dbReference type="Proteomes" id="UP000007502">
    <property type="component" value="Segment"/>
</dbReference>
<dbReference type="RefSeq" id="YP_004251153.1">
    <property type="nucleotide sequence ID" value="NC_015157.1"/>
</dbReference>
<evidence type="ECO:0000313" key="2">
    <source>
        <dbReference type="Proteomes" id="UP000007502"/>
    </source>
</evidence>
<protein>
    <submittedName>
        <fullName evidence="1">Uncharacterized protein ORF210</fullName>
    </submittedName>
</protein>
<reference evidence="1 2" key="1">
    <citation type="journal article" date="2011" name="MBio">
        <title>Evidence of a dominant lineage of Vibrio cholerae-specific lytic bacteriophages shed by cholera patients over a 10-year period in Dhaka, Bangladesh.</title>
        <authorList>
            <person name="Seed K.D."/>
            <person name="Bodi K.L."/>
            <person name="Kropinski A.M."/>
            <person name="Ackermann H.W."/>
            <person name="Calderwood S.B."/>
            <person name="Qadri F."/>
            <person name="Camilli A."/>
        </authorList>
    </citation>
    <scope>NUCLEOTIDE SEQUENCE [LARGE SCALE GENOMIC DNA]</scope>
</reference>
<organism evidence="1 2">
    <name type="scientific">Vibrio phage ICP1</name>
    <dbReference type="NCBI Taxonomy" id="979525"/>
    <lineage>
        <taxon>Viruses</taxon>
        <taxon>Duplodnaviria</taxon>
        <taxon>Heunggongvirae</taxon>
        <taxon>Uroviricota</taxon>
        <taxon>Caudoviricetes</taxon>
        <taxon>Mohonavirus</taxon>
        <taxon>Mohonavirus ICP1</taxon>
    </lineage>
</organism>
<dbReference type="EMBL" id="HQ641347">
    <property type="protein sequence ID" value="ADX88028.1"/>
    <property type="molecule type" value="Genomic_DNA"/>
</dbReference>
<dbReference type="OrthoDB" id="28961at10239"/>
<dbReference type="GeneID" id="10228691"/>
<gene>
    <name evidence="1" type="primary">ORF210</name>
</gene>
<dbReference type="KEGG" id="vg:10228691"/>
<proteinExistence type="predicted"/>
<name>F1D1N4_9CAUD</name>
<sequence length="60" mass="7013">MTEYITRVGEDTYHPWKQYSRASLEYSAKEMNLTDEFVSQLSDEELFNVVLKVSCSKSVE</sequence>
<accession>F1D1N4</accession>